<evidence type="ECO:0000313" key="2">
    <source>
        <dbReference type="Proteomes" id="UP000276603"/>
    </source>
</evidence>
<keyword evidence="2" id="KW-1185">Reference proteome</keyword>
<accession>A0A3B0C9L4</accession>
<organism evidence="1 2">
    <name type="scientific">Ulvibacterium marinum</name>
    <dbReference type="NCBI Taxonomy" id="2419782"/>
    <lineage>
        <taxon>Bacteria</taxon>
        <taxon>Pseudomonadati</taxon>
        <taxon>Bacteroidota</taxon>
        <taxon>Flavobacteriia</taxon>
        <taxon>Flavobacteriales</taxon>
        <taxon>Flavobacteriaceae</taxon>
        <taxon>Ulvibacterium</taxon>
    </lineage>
</organism>
<dbReference type="Proteomes" id="UP000276603">
    <property type="component" value="Unassembled WGS sequence"/>
</dbReference>
<sequence>MFLFLSKSRILILIIRNAIIFLRYADIKNCYGLMQSTQNTVWFLIILVSYLKIFRLKIHIPMLPKSQTKL</sequence>
<evidence type="ECO:0000313" key="1">
    <source>
        <dbReference type="EMBL" id="RKN83105.1"/>
    </source>
</evidence>
<reference evidence="1 2" key="1">
    <citation type="submission" date="2018-10" db="EMBL/GenBank/DDBJ databases">
        <title>Ulvibacterium marinum gen. nov., sp. nov., a novel marine bacterium of the family Flavobacteriaceae, isolated from a culture of the green alga Ulva prolifera.</title>
        <authorList>
            <person name="Zhang Z."/>
        </authorList>
    </citation>
    <scope>NUCLEOTIDE SEQUENCE [LARGE SCALE GENOMIC DNA]</scope>
    <source>
        <strain evidence="1 2">CCMM003</strain>
    </source>
</reference>
<name>A0A3B0C9L4_9FLAO</name>
<gene>
    <name evidence="1" type="ORF">D7Z94_04500</name>
</gene>
<dbReference type="AlphaFoldDB" id="A0A3B0C9L4"/>
<dbReference type="EMBL" id="RBCJ01000001">
    <property type="protein sequence ID" value="RKN83105.1"/>
    <property type="molecule type" value="Genomic_DNA"/>
</dbReference>
<proteinExistence type="predicted"/>
<comment type="caution">
    <text evidence="1">The sequence shown here is derived from an EMBL/GenBank/DDBJ whole genome shotgun (WGS) entry which is preliminary data.</text>
</comment>
<protein>
    <submittedName>
        <fullName evidence="1">Uncharacterized protein</fullName>
    </submittedName>
</protein>